<dbReference type="PROSITE" id="PS51349">
    <property type="entry name" value="FMN_HYDROXY_ACID_DH_2"/>
    <property type="match status" value="1"/>
</dbReference>
<evidence type="ECO:0000256" key="4">
    <source>
        <dbReference type="SAM" id="MobiDB-lite"/>
    </source>
</evidence>
<dbReference type="PANTHER" id="PTHR10578">
    <property type="entry name" value="S -2-HYDROXY-ACID OXIDASE-RELATED"/>
    <property type="match status" value="1"/>
</dbReference>
<dbReference type="Proteomes" id="UP000244384">
    <property type="component" value="Chromosome"/>
</dbReference>
<dbReference type="GO" id="GO:0010181">
    <property type="term" value="F:FMN binding"/>
    <property type="evidence" value="ECO:0007669"/>
    <property type="project" value="InterPro"/>
</dbReference>
<sequence>MPQQHEHPTATATTPSEGLGRSRQSAIYRDGVLGRRPTVPTDFAELERRAAKASSAKAWAYVAGGAGEGRTMRNNRAAFDRWAVVPRMAHGEAARDLSVDLFGKSLPTPLLLAPVGAGQLIDPDCDLHVARAAAATGVPYVFTNQGGTPMEETAAAMDGGRHWMQLYWSTDEDLVDSLIGRAEANGAEALVVTLDTTLLGWRPQDLNLGSLPFAQGKGIGQYTSDPRFLQIVRDRIAAAKSSGTKPDTTITLGAIKSLISMTRQHPGSFWSNLRSPEPRASVETFLDIYSNPGLRWSHIETLRERTRLPVVLKGILHPDDARRAFDLGVDALVVSNHGGRQVDSSIASLDALIAVREAIGPEPTVLFDSGIRTGADVFMALAHGADACLLGRPYMYGVALAGQAGAEAVIANVLAELDLTMALTGASRARDISPELVVPNPSR</sequence>
<evidence type="ECO:0000313" key="5">
    <source>
        <dbReference type="EMBL" id="AWB93480.1"/>
    </source>
</evidence>
<dbReference type="EMBL" id="CP026952">
    <property type="protein sequence ID" value="AWB93480.1"/>
    <property type="molecule type" value="Genomic_DNA"/>
</dbReference>
<dbReference type="PIRSF" id="PIRSF000138">
    <property type="entry name" value="Al-hdrx_acd_dh"/>
    <property type="match status" value="1"/>
</dbReference>
<dbReference type="GO" id="GO:0004497">
    <property type="term" value="F:monooxygenase activity"/>
    <property type="evidence" value="ECO:0007669"/>
    <property type="project" value="UniProtKB-KW"/>
</dbReference>
<dbReference type="Gene3D" id="3.20.20.70">
    <property type="entry name" value="Aldolase class I"/>
    <property type="match status" value="1"/>
</dbReference>
<dbReference type="AlphaFoldDB" id="A0A2S0WQB5"/>
<dbReference type="InterPro" id="IPR008259">
    <property type="entry name" value="FMN_hydac_DH_AS"/>
</dbReference>
<gene>
    <name evidence="5" type="ORF">C3E78_15370</name>
</gene>
<evidence type="ECO:0000256" key="2">
    <source>
        <dbReference type="ARBA" id="ARBA00023002"/>
    </source>
</evidence>
<dbReference type="InterPro" id="IPR012133">
    <property type="entry name" value="Alpha-hydoxy_acid_DH_FMN"/>
</dbReference>
<keyword evidence="2" id="KW-0560">Oxidoreductase</keyword>
<evidence type="ECO:0000313" key="6">
    <source>
        <dbReference type="Proteomes" id="UP000244384"/>
    </source>
</evidence>
<accession>A0A5F2EXT3</accession>
<proteinExistence type="inferred from homology"/>
<comment type="cofactor">
    <cofactor evidence="1">
        <name>FMN</name>
        <dbReference type="ChEBI" id="CHEBI:58210"/>
    </cofactor>
</comment>
<dbReference type="Pfam" id="PF01070">
    <property type="entry name" value="FMN_dh"/>
    <property type="match status" value="1"/>
</dbReference>
<feature type="region of interest" description="Disordered" evidence="4">
    <location>
        <begin position="1"/>
        <end position="22"/>
    </location>
</feature>
<keyword evidence="6" id="KW-1185">Reference proteome</keyword>
<organism evidence="5 6">
    <name type="scientific">Aeromicrobium chenweiae</name>
    <dbReference type="NCBI Taxonomy" id="2079793"/>
    <lineage>
        <taxon>Bacteria</taxon>
        <taxon>Bacillati</taxon>
        <taxon>Actinomycetota</taxon>
        <taxon>Actinomycetes</taxon>
        <taxon>Propionibacteriales</taxon>
        <taxon>Nocardioidaceae</taxon>
        <taxon>Aeromicrobium</taxon>
    </lineage>
</organism>
<dbReference type="InterPro" id="IPR000262">
    <property type="entry name" value="FMN-dep_DH"/>
</dbReference>
<dbReference type="RefSeq" id="WP_108579880.1">
    <property type="nucleotide sequence ID" value="NZ_CP026952.1"/>
</dbReference>
<dbReference type="InterPro" id="IPR037396">
    <property type="entry name" value="FMN_HAD"/>
</dbReference>
<evidence type="ECO:0000256" key="3">
    <source>
        <dbReference type="ARBA" id="ARBA00024042"/>
    </source>
</evidence>
<protein>
    <submittedName>
        <fullName evidence="5">Lactate 2-monooxygenase</fullName>
    </submittedName>
</protein>
<dbReference type="SUPFAM" id="SSF51395">
    <property type="entry name" value="FMN-linked oxidoreductases"/>
    <property type="match status" value="1"/>
</dbReference>
<dbReference type="PANTHER" id="PTHR10578:SF143">
    <property type="entry name" value="FMN-DEPENDENT ALPHA-HYDROXY ACID DEHYDROGENASE PB1A11.03"/>
    <property type="match status" value="1"/>
</dbReference>
<accession>A0A2S0WQB5</accession>
<dbReference type="OrthoDB" id="9770452at2"/>
<keyword evidence="5" id="KW-0503">Monooxygenase</keyword>
<name>A0A2S0WQB5_9ACTN</name>
<reference evidence="6" key="1">
    <citation type="submission" date="2018-01" db="EMBL/GenBank/DDBJ databases">
        <authorList>
            <person name="Li J."/>
        </authorList>
    </citation>
    <scope>NUCLEOTIDE SEQUENCE [LARGE SCALE GENOMIC DNA]</scope>
    <source>
        <strain evidence="6">592</strain>
    </source>
</reference>
<dbReference type="InterPro" id="IPR013785">
    <property type="entry name" value="Aldolase_TIM"/>
</dbReference>
<comment type="similarity">
    <text evidence="3">Belongs to the FMN-dependent alpha-hydroxy acid dehydrogenase family.</text>
</comment>
<evidence type="ECO:0000256" key="1">
    <source>
        <dbReference type="ARBA" id="ARBA00001917"/>
    </source>
</evidence>
<dbReference type="KEGG" id="aez:C3E78_15370"/>
<dbReference type="PROSITE" id="PS00557">
    <property type="entry name" value="FMN_HYDROXY_ACID_DH_1"/>
    <property type="match status" value="1"/>
</dbReference>